<evidence type="ECO:0000313" key="2">
    <source>
        <dbReference type="Proteomes" id="UP000192578"/>
    </source>
</evidence>
<accession>A0A1W0WTE3</accession>
<gene>
    <name evidence="1" type="ORF">BV898_07434</name>
</gene>
<proteinExistence type="predicted"/>
<dbReference type="EMBL" id="MTYJ01000049">
    <property type="protein sequence ID" value="OQV18423.1"/>
    <property type="molecule type" value="Genomic_DNA"/>
</dbReference>
<organism evidence="1 2">
    <name type="scientific">Hypsibius exemplaris</name>
    <name type="common">Freshwater tardigrade</name>
    <dbReference type="NCBI Taxonomy" id="2072580"/>
    <lineage>
        <taxon>Eukaryota</taxon>
        <taxon>Metazoa</taxon>
        <taxon>Ecdysozoa</taxon>
        <taxon>Tardigrada</taxon>
        <taxon>Eutardigrada</taxon>
        <taxon>Parachela</taxon>
        <taxon>Hypsibioidea</taxon>
        <taxon>Hypsibiidae</taxon>
        <taxon>Hypsibius</taxon>
    </lineage>
</organism>
<comment type="caution">
    <text evidence="1">The sequence shown here is derived from an EMBL/GenBank/DDBJ whole genome shotgun (WGS) entry which is preliminary data.</text>
</comment>
<dbReference type="AlphaFoldDB" id="A0A1W0WTE3"/>
<reference evidence="2" key="1">
    <citation type="submission" date="2017-01" db="EMBL/GenBank/DDBJ databases">
        <title>Comparative genomics of anhydrobiosis in the tardigrade Hypsibius dujardini.</title>
        <authorList>
            <person name="Yoshida Y."/>
            <person name="Koutsovoulos G."/>
            <person name="Laetsch D."/>
            <person name="Stevens L."/>
            <person name="Kumar S."/>
            <person name="Horikawa D."/>
            <person name="Ishino K."/>
            <person name="Komine S."/>
            <person name="Tomita M."/>
            <person name="Blaxter M."/>
            <person name="Arakawa K."/>
        </authorList>
    </citation>
    <scope>NUCLEOTIDE SEQUENCE [LARGE SCALE GENOMIC DNA]</scope>
    <source>
        <strain evidence="2">Z151</strain>
    </source>
</reference>
<sequence>MLNAVIMVRETPTIKASGIQCQKQEHYWTLDLSKYTRREKSSRQTVSSESHLRSFCHENRRHYFFPATLCKAELFNPSQSTKFFWEARTSVPSKLFPRPEALTNVQENVSIRAVFFNQMRKVPVTKCVCLHGSARKQSAAGTTYHYGRN</sequence>
<protein>
    <submittedName>
        <fullName evidence="1">Uncharacterized protein</fullName>
    </submittedName>
</protein>
<keyword evidence="2" id="KW-1185">Reference proteome</keyword>
<name>A0A1W0WTE3_HYPEX</name>
<evidence type="ECO:0000313" key="1">
    <source>
        <dbReference type="EMBL" id="OQV18423.1"/>
    </source>
</evidence>
<dbReference type="Proteomes" id="UP000192578">
    <property type="component" value="Unassembled WGS sequence"/>
</dbReference>